<keyword evidence="3" id="KW-1185">Reference proteome</keyword>
<protein>
    <submittedName>
        <fullName evidence="2">Uncharacterized protein</fullName>
    </submittedName>
</protein>
<dbReference type="AlphaFoldDB" id="A0A7Y9TKB7"/>
<keyword evidence="1" id="KW-1133">Transmembrane helix</keyword>
<comment type="caution">
    <text evidence="2">The sequence shown here is derived from an EMBL/GenBank/DDBJ whole genome shotgun (WGS) entry which is preliminary data.</text>
</comment>
<gene>
    <name evidence="2" type="ORF">HDF17_001394</name>
</gene>
<evidence type="ECO:0000256" key="1">
    <source>
        <dbReference type="SAM" id="Phobius"/>
    </source>
</evidence>
<accession>A0A7Y9TKB7</accession>
<evidence type="ECO:0000313" key="2">
    <source>
        <dbReference type="EMBL" id="NYF79107.1"/>
    </source>
</evidence>
<proteinExistence type="predicted"/>
<evidence type="ECO:0000313" key="3">
    <source>
        <dbReference type="Proteomes" id="UP000589520"/>
    </source>
</evidence>
<dbReference type="Proteomes" id="UP000589520">
    <property type="component" value="Unassembled WGS sequence"/>
</dbReference>
<organism evidence="2 3">
    <name type="scientific">Granulicella arctica</name>
    <dbReference type="NCBI Taxonomy" id="940613"/>
    <lineage>
        <taxon>Bacteria</taxon>
        <taxon>Pseudomonadati</taxon>
        <taxon>Acidobacteriota</taxon>
        <taxon>Terriglobia</taxon>
        <taxon>Terriglobales</taxon>
        <taxon>Acidobacteriaceae</taxon>
        <taxon>Granulicella</taxon>
    </lineage>
</organism>
<dbReference type="EMBL" id="JACCCW010000001">
    <property type="protein sequence ID" value="NYF79107.1"/>
    <property type="molecule type" value="Genomic_DNA"/>
</dbReference>
<name>A0A7Y9TKB7_9BACT</name>
<reference evidence="2 3" key="1">
    <citation type="submission" date="2020-07" db="EMBL/GenBank/DDBJ databases">
        <title>Genomic Encyclopedia of Type Strains, Phase IV (KMG-V): Genome sequencing to study the core and pangenomes of soil and plant-associated prokaryotes.</title>
        <authorList>
            <person name="Whitman W."/>
        </authorList>
    </citation>
    <scope>NUCLEOTIDE SEQUENCE [LARGE SCALE GENOMIC DNA]</scope>
    <source>
        <strain evidence="2 3">X4EP2</strain>
    </source>
</reference>
<keyword evidence="1" id="KW-0812">Transmembrane</keyword>
<sequence>MLLPLPLFVLLHPPPKTVILSEGRSPQSKDLRLLLHLPLSVLFQPNRHPEQSRKTHSFLFQTPTSYNELSMHLSLTPQAQFIWLVSASFLAGVMNAMAGRGSFLSFPAMMAMRVLPIQAIAVYFSGNNHEHTFLEGYGLQPVHK</sequence>
<keyword evidence="1" id="KW-0472">Membrane</keyword>
<feature type="transmembrane region" description="Helical" evidence="1">
    <location>
        <begin position="81"/>
        <end position="103"/>
    </location>
</feature>
<dbReference type="RefSeq" id="WP_179489052.1">
    <property type="nucleotide sequence ID" value="NZ_JACCCW010000001.1"/>
</dbReference>